<gene>
    <name evidence="2" type="ordered locus">AZC_1458</name>
</gene>
<dbReference type="PROSITE" id="PS51729">
    <property type="entry name" value="GNAT_YJDJ"/>
    <property type="match status" value="1"/>
</dbReference>
<dbReference type="GO" id="GO:0016740">
    <property type="term" value="F:transferase activity"/>
    <property type="evidence" value="ECO:0007669"/>
    <property type="project" value="UniProtKB-KW"/>
</dbReference>
<accession>A8HX39</accession>
<sequence length="103" mass="11210">MMSDAETEVRREEKDGHGRYIIALAPGVEAEMSFRRGANGTVIVDHTGVPKALEGRGIAGRLMAALIADARHEPFTIVPLCSYVAAQFRRHPEWQDLLAAPAA</sequence>
<feature type="domain" description="N-acetyltransferase" evidence="1">
    <location>
        <begin position="12"/>
        <end position="99"/>
    </location>
</feature>
<dbReference type="Proteomes" id="UP000000270">
    <property type="component" value="Chromosome"/>
</dbReference>
<dbReference type="eggNOG" id="COG2388">
    <property type="taxonomic scope" value="Bacteria"/>
</dbReference>
<dbReference type="EMBL" id="AP009384">
    <property type="protein sequence ID" value="BAF87456.1"/>
    <property type="molecule type" value="Genomic_DNA"/>
</dbReference>
<name>A8HX39_AZOC5</name>
<evidence type="ECO:0000259" key="1">
    <source>
        <dbReference type="PROSITE" id="PS51729"/>
    </source>
</evidence>
<reference evidence="2 3" key="4">
    <citation type="journal article" date="2009" name="Appl. Environ. Microbiol.">
        <title>Comparative genome-wide transcriptional profiling of Azorhizobium caulinodans ORS571 grown under free-living and symbiotic conditions.</title>
        <authorList>
            <person name="Tsukada S."/>
            <person name="Aono T."/>
            <person name="Akiba N."/>
            <person name="Lee KB."/>
            <person name="Liu CT."/>
            <person name="Toyazaki H."/>
            <person name="Oyaizu H."/>
        </authorList>
    </citation>
    <scope>NUCLEOTIDE SEQUENCE [LARGE SCALE GENOMIC DNA]</scope>
    <source>
        <strain evidence="3">ATCC 43989 / DSM 5975 / JCM 20966 / LMG 6465 / NBRC 14845 / NCIMB 13405 / ORS 571</strain>
    </source>
</reference>
<reference evidence="3" key="2">
    <citation type="submission" date="2007-04" db="EMBL/GenBank/DDBJ databases">
        <title>Complete genome sequence of the nitrogen-fixing bacterium Azorhizobium caulinodans ORS571.</title>
        <authorList>
            <person name="Lee K.B."/>
            <person name="Backer P.D."/>
            <person name="Aono T."/>
            <person name="Liu C.T."/>
            <person name="Suzuki S."/>
            <person name="Suzuki T."/>
            <person name="Kaneko T."/>
            <person name="Yamada M."/>
            <person name="Tabata S."/>
            <person name="Kupfer D.M."/>
            <person name="Najar F.Z."/>
            <person name="Wiley G.B."/>
            <person name="Roe B."/>
            <person name="Binnewies T."/>
            <person name="Ussery D."/>
            <person name="Vereecke D."/>
            <person name="Gevers D."/>
            <person name="Holsters M."/>
            <person name="Oyaizu H."/>
        </authorList>
    </citation>
    <scope>NUCLEOTIDE SEQUENCE [LARGE SCALE GENOMIC DNA]</scope>
    <source>
        <strain evidence="3">ATCC 43989 / DSM 5975 / JCM 20966 / LMG 6465 / NBRC 14845 / NCIMB 13405 / ORS 571</strain>
    </source>
</reference>
<reference evidence="2 3" key="6">
    <citation type="journal article" date="2011" name="Appl. Environ. Microbiol.">
        <title>Involvement of the azorhizobial chromosome partition gene (parA) in the onset of bacteroid differentiation during Sesbania rostrata stem nodule development.</title>
        <authorList>
            <person name="Liu CT."/>
            <person name="Lee KB."/>
            <person name="Wang YS."/>
            <person name="Peng MH."/>
            <person name="Lee KT."/>
            <person name="Suzuki S."/>
            <person name="Suzuki T."/>
            <person name="Oyaizu H."/>
        </authorList>
    </citation>
    <scope>NUCLEOTIDE SEQUENCE [LARGE SCALE GENOMIC DNA]</scope>
    <source>
        <strain evidence="3">ATCC 43989 / DSM 5975 / JCM 20966 / LMG 6465 / NBRC 14845 / NCIMB 13405 / ORS 571</strain>
    </source>
</reference>
<dbReference type="InterPro" id="IPR045057">
    <property type="entry name" value="Gcn5-rel_NAT"/>
</dbReference>
<evidence type="ECO:0000313" key="3">
    <source>
        <dbReference type="Proteomes" id="UP000000270"/>
    </source>
</evidence>
<dbReference type="HOGENOM" id="CLU_132888_2_1_5"/>
<dbReference type="KEGG" id="azc:AZC_1458"/>
<protein>
    <submittedName>
        <fullName evidence="2">Putative acetyltransferase</fullName>
    </submittedName>
</protein>
<dbReference type="Gene3D" id="3.40.630.30">
    <property type="match status" value="1"/>
</dbReference>
<dbReference type="PANTHER" id="PTHR31435:SF10">
    <property type="entry name" value="BSR4717 PROTEIN"/>
    <property type="match status" value="1"/>
</dbReference>
<evidence type="ECO:0000313" key="2">
    <source>
        <dbReference type="EMBL" id="BAF87456.1"/>
    </source>
</evidence>
<dbReference type="SUPFAM" id="SSF55729">
    <property type="entry name" value="Acyl-CoA N-acyltransferases (Nat)"/>
    <property type="match status" value="1"/>
</dbReference>
<dbReference type="PANTHER" id="PTHR31435">
    <property type="entry name" value="PROTEIN NATD1"/>
    <property type="match status" value="1"/>
</dbReference>
<keyword evidence="3" id="KW-1185">Reference proteome</keyword>
<reference evidence="2 3" key="3">
    <citation type="journal article" date="2008" name="BMC Genomics">
        <title>The genome of the versatile nitrogen fixer Azorhizobium caulinodans ORS571.</title>
        <authorList>
            <person name="Lee KB."/>
            <person name="Backer P.D."/>
            <person name="Aono T."/>
            <person name="Liu CT."/>
            <person name="Suzuki S."/>
            <person name="Suzuki T."/>
            <person name="Kaneko T."/>
            <person name="Yamada M."/>
            <person name="Tabata S."/>
            <person name="Kupfer D.M."/>
            <person name="Najar F.Z."/>
            <person name="Wiley G.B."/>
            <person name="Roe B."/>
            <person name="Binnewies T.T."/>
            <person name="Ussery D.W."/>
            <person name="D'Haeze W."/>
            <person name="Herder J.D."/>
            <person name="Gevers D."/>
            <person name="Vereecke D."/>
            <person name="Holsters M."/>
            <person name="Oyaizu H."/>
        </authorList>
    </citation>
    <scope>NUCLEOTIDE SEQUENCE [LARGE SCALE GENOMIC DNA]</scope>
    <source>
        <strain evidence="3">ATCC 43989 / DSM 5975 / JCM 20966 / LMG 6465 / NBRC 14845 / NCIMB 13405 / ORS 571</strain>
    </source>
</reference>
<dbReference type="AlphaFoldDB" id="A8HX39"/>
<dbReference type="STRING" id="438753.AZC_1458"/>
<reference evidence="2 3" key="1">
    <citation type="journal article" date="2007" name="Appl. Environ. Microbiol.">
        <title>Rhizobial factors required for stem nodule maturation and maintenance in Sesbania rostrata-Azorhizobium caulinodans ORS571 symbiosis.</title>
        <authorList>
            <person name="Suzuki S."/>
            <person name="Aono T."/>
            <person name="Lee KB."/>
            <person name="Suzuki T."/>
            <person name="Liu CT."/>
            <person name="Miwa H."/>
            <person name="Wakao S."/>
            <person name="Iki T."/>
            <person name="Oyaizu H."/>
        </authorList>
    </citation>
    <scope>NUCLEOTIDE SEQUENCE [LARGE SCALE GENOMIC DNA]</scope>
    <source>
        <strain evidence="3">ATCC 43989 / DSM 5975 / JCM 20966 / LMG 6465 / NBRC 14845 / NCIMB 13405 / ORS 571</strain>
    </source>
</reference>
<dbReference type="InterPro" id="IPR031165">
    <property type="entry name" value="GNAT_YJDJ"/>
</dbReference>
<reference evidence="2 3" key="5">
    <citation type="journal article" date="2010" name="Appl. Environ. Microbiol.">
        <title>phrR-like gene praR of Azorhizobium caulinodans ORS571 is essential for symbiosis with Sesbania rostrata and is involved in expression of reb genes.</title>
        <authorList>
            <person name="Akiba N."/>
            <person name="Aono T."/>
            <person name="Toyazaki H."/>
            <person name="Sato S."/>
            <person name="Oyaizu H."/>
        </authorList>
    </citation>
    <scope>NUCLEOTIDE SEQUENCE [LARGE SCALE GENOMIC DNA]</scope>
    <source>
        <strain evidence="3">ATCC 43989 / DSM 5975 / JCM 20966 / LMG 6465 / NBRC 14845 / NCIMB 13405 / ORS 571</strain>
    </source>
</reference>
<proteinExistence type="predicted"/>
<dbReference type="Pfam" id="PF14542">
    <property type="entry name" value="Acetyltransf_CG"/>
    <property type="match status" value="1"/>
</dbReference>
<keyword evidence="2" id="KW-0808">Transferase</keyword>
<organism evidence="2 3">
    <name type="scientific">Azorhizobium caulinodans (strain ATCC 43989 / DSM 5975 / JCM 20966 / LMG 6465 / NBRC 14845 / NCIMB 13405 / ORS 571)</name>
    <dbReference type="NCBI Taxonomy" id="438753"/>
    <lineage>
        <taxon>Bacteria</taxon>
        <taxon>Pseudomonadati</taxon>
        <taxon>Pseudomonadota</taxon>
        <taxon>Alphaproteobacteria</taxon>
        <taxon>Hyphomicrobiales</taxon>
        <taxon>Xanthobacteraceae</taxon>
        <taxon>Azorhizobium</taxon>
    </lineage>
</organism>
<dbReference type="InterPro" id="IPR016181">
    <property type="entry name" value="Acyl_CoA_acyltransferase"/>
</dbReference>